<evidence type="ECO:0000256" key="4">
    <source>
        <dbReference type="ARBA" id="ARBA00022989"/>
    </source>
</evidence>
<evidence type="ECO:0000313" key="8">
    <source>
        <dbReference type="EMBL" id="KAF6024843.1"/>
    </source>
</evidence>
<evidence type="ECO:0000256" key="6">
    <source>
        <dbReference type="SAM" id="Phobius"/>
    </source>
</evidence>
<evidence type="ECO:0000256" key="3">
    <source>
        <dbReference type="ARBA" id="ARBA00022692"/>
    </source>
</evidence>
<comment type="similarity">
    <text evidence="2">Belongs to the IFI6/IFI27 family.</text>
</comment>
<evidence type="ECO:0000256" key="2">
    <source>
        <dbReference type="ARBA" id="ARBA00007262"/>
    </source>
</evidence>
<proteinExistence type="inferred from homology"/>
<protein>
    <submittedName>
        <fullName evidence="8">Uncharacterized protein</fullName>
    </submittedName>
</protein>
<evidence type="ECO:0000256" key="1">
    <source>
        <dbReference type="ARBA" id="ARBA00004141"/>
    </source>
</evidence>
<comment type="subcellular location">
    <subcellularLocation>
        <location evidence="1">Membrane</location>
        <topology evidence="1">Multi-pass membrane protein</topology>
    </subcellularLocation>
</comment>
<gene>
    <name evidence="8" type="ORF">EB796_016865</name>
</gene>
<comment type="caution">
    <text evidence="8">The sequence shown here is derived from an EMBL/GenBank/DDBJ whole genome shotgun (WGS) entry which is preliminary data.</text>
</comment>
<dbReference type="OrthoDB" id="6427464at2759"/>
<keyword evidence="9" id="KW-1185">Reference proteome</keyword>
<keyword evidence="5 6" id="KW-0472">Membrane</keyword>
<organism evidence="8 9">
    <name type="scientific">Bugula neritina</name>
    <name type="common">Brown bryozoan</name>
    <name type="synonym">Sertularia neritina</name>
    <dbReference type="NCBI Taxonomy" id="10212"/>
    <lineage>
        <taxon>Eukaryota</taxon>
        <taxon>Metazoa</taxon>
        <taxon>Spiralia</taxon>
        <taxon>Lophotrochozoa</taxon>
        <taxon>Bryozoa</taxon>
        <taxon>Gymnolaemata</taxon>
        <taxon>Cheilostomatida</taxon>
        <taxon>Flustrina</taxon>
        <taxon>Buguloidea</taxon>
        <taxon>Bugulidae</taxon>
        <taxon>Bugula</taxon>
    </lineage>
</organism>
<dbReference type="InterPro" id="IPR009311">
    <property type="entry name" value="IFI6/IFI27-like"/>
</dbReference>
<accession>A0A7J7JG95</accession>
<feature type="transmembrane region" description="Helical" evidence="6">
    <location>
        <begin position="60"/>
        <end position="82"/>
    </location>
</feature>
<dbReference type="GO" id="GO:0016020">
    <property type="term" value="C:membrane"/>
    <property type="evidence" value="ECO:0007669"/>
    <property type="project" value="UniProtKB-SubCell"/>
</dbReference>
<evidence type="ECO:0000256" key="5">
    <source>
        <dbReference type="ARBA" id="ARBA00023136"/>
    </source>
</evidence>
<evidence type="ECO:0000313" key="9">
    <source>
        <dbReference type="Proteomes" id="UP000593567"/>
    </source>
</evidence>
<feature type="chain" id="PRO_5029651286" evidence="7">
    <location>
        <begin position="19"/>
        <end position="89"/>
    </location>
</feature>
<keyword evidence="7" id="KW-0732">Signal</keyword>
<dbReference type="Pfam" id="PF06140">
    <property type="entry name" value="Ifi-6-16"/>
    <property type="match status" value="1"/>
</dbReference>
<sequence length="89" mass="9477">MIRICLWLLVFVKTDICGFTCGGVRGDSCASSWHSDIGDVDSGSCFSCCQSAGACGKGCYMFVAMLIIWGISCIAAGFGYFLTQCDKNC</sequence>
<reference evidence="8" key="1">
    <citation type="submission" date="2020-06" db="EMBL/GenBank/DDBJ databases">
        <title>Draft genome of Bugula neritina, a colonial animal packing powerful symbionts and potential medicines.</title>
        <authorList>
            <person name="Rayko M."/>
        </authorList>
    </citation>
    <scope>NUCLEOTIDE SEQUENCE [LARGE SCALE GENOMIC DNA]</scope>
    <source>
        <strain evidence="8">Kwan_BN1</strain>
    </source>
</reference>
<keyword evidence="4 6" id="KW-1133">Transmembrane helix</keyword>
<name>A0A7J7JG95_BUGNE</name>
<keyword evidence="3 6" id="KW-0812">Transmembrane</keyword>
<feature type="signal peptide" evidence="7">
    <location>
        <begin position="1"/>
        <end position="18"/>
    </location>
</feature>
<dbReference type="Gene3D" id="6.10.110.10">
    <property type="match status" value="1"/>
</dbReference>
<evidence type="ECO:0000256" key="7">
    <source>
        <dbReference type="SAM" id="SignalP"/>
    </source>
</evidence>
<dbReference type="Proteomes" id="UP000593567">
    <property type="component" value="Unassembled WGS sequence"/>
</dbReference>
<dbReference type="InterPro" id="IPR038213">
    <property type="entry name" value="IFI6/IFI27-like_sf"/>
</dbReference>
<dbReference type="EMBL" id="VXIV02002527">
    <property type="protein sequence ID" value="KAF6024843.1"/>
    <property type="molecule type" value="Genomic_DNA"/>
</dbReference>
<dbReference type="AlphaFoldDB" id="A0A7J7JG95"/>